<dbReference type="InterPro" id="IPR007196">
    <property type="entry name" value="CCR4-Not_Not1_C"/>
</dbReference>
<evidence type="ECO:0000259" key="1">
    <source>
        <dbReference type="Pfam" id="PF04054"/>
    </source>
</evidence>
<dbReference type="InterPro" id="IPR040398">
    <property type="entry name" value="Not1"/>
</dbReference>
<dbReference type="GO" id="GO:0060090">
    <property type="term" value="F:molecular adaptor activity"/>
    <property type="evidence" value="ECO:0007669"/>
    <property type="project" value="TreeGrafter"/>
</dbReference>
<keyword evidence="2" id="KW-1185">Reference proteome</keyword>
<proteinExistence type="predicted"/>
<dbReference type="PANTHER" id="PTHR13162">
    <property type="entry name" value="CCR4-NOT TRANSCRIPTION COMPLEX"/>
    <property type="match status" value="1"/>
</dbReference>
<dbReference type="AlphaFoldDB" id="A0A1I7Y1V5"/>
<accession>A0A1I7Y1V5</accession>
<dbReference type="GO" id="GO:0000932">
    <property type="term" value="C:P-body"/>
    <property type="evidence" value="ECO:0007669"/>
    <property type="project" value="TreeGrafter"/>
</dbReference>
<reference evidence="3" key="1">
    <citation type="submission" date="2016-11" db="UniProtKB">
        <authorList>
            <consortium name="WormBaseParasite"/>
        </authorList>
    </citation>
    <scope>IDENTIFICATION</scope>
</reference>
<evidence type="ECO:0000313" key="3">
    <source>
        <dbReference type="WBParaSite" id="L893_g11595.t1"/>
    </source>
</evidence>
<evidence type="ECO:0000313" key="2">
    <source>
        <dbReference type="Proteomes" id="UP000095287"/>
    </source>
</evidence>
<protein>
    <submittedName>
        <fullName evidence="3">Not1 domain-containing protein</fullName>
    </submittedName>
</protein>
<name>A0A1I7Y1V5_9BILA</name>
<dbReference type="Pfam" id="PF04054">
    <property type="entry name" value="Not1"/>
    <property type="match status" value="1"/>
</dbReference>
<dbReference type="GO" id="GO:0017148">
    <property type="term" value="P:negative regulation of translation"/>
    <property type="evidence" value="ECO:0007669"/>
    <property type="project" value="InterPro"/>
</dbReference>
<dbReference type="GO" id="GO:0000288">
    <property type="term" value="P:nuclear-transcribed mRNA catabolic process, deadenylation-dependent decay"/>
    <property type="evidence" value="ECO:0007669"/>
    <property type="project" value="TreeGrafter"/>
</dbReference>
<dbReference type="WBParaSite" id="L893_g11595.t1">
    <property type="protein sequence ID" value="L893_g11595.t1"/>
    <property type="gene ID" value="L893_g11595"/>
</dbReference>
<feature type="domain" description="CCR4-Not complex component Not1 C-terminal" evidence="1">
    <location>
        <begin position="45"/>
        <end position="190"/>
    </location>
</feature>
<sequence length="199" mass="23078">MNSAWAAQFLEVPFEKELLLFLETRKTELLVMFPYWLTNSKRGPRFNPVLFNAVTVYVGKHTAKTLESRGESPTKENISRLPMVDLFMHLAHTFCNEGRYLLFRAMADQLRHPSVQTEIYSQTLIYIFSRTDHGIVCEIMTRVMVERLIALPPHSPGLVSTFTHIIRDDACDFWSLPFASKNSEFHSIFRLILQRVAIL</sequence>
<dbReference type="PANTHER" id="PTHR13162:SF8">
    <property type="entry name" value="CCR4-NOT TRANSCRIPTION COMPLEX SUBUNIT 1"/>
    <property type="match status" value="1"/>
</dbReference>
<dbReference type="Proteomes" id="UP000095287">
    <property type="component" value="Unplaced"/>
</dbReference>
<dbReference type="Gene3D" id="1.25.40.800">
    <property type="match status" value="1"/>
</dbReference>
<dbReference type="GO" id="GO:0030015">
    <property type="term" value="C:CCR4-NOT core complex"/>
    <property type="evidence" value="ECO:0007669"/>
    <property type="project" value="InterPro"/>
</dbReference>
<organism evidence="2 3">
    <name type="scientific">Steinernema glaseri</name>
    <dbReference type="NCBI Taxonomy" id="37863"/>
    <lineage>
        <taxon>Eukaryota</taxon>
        <taxon>Metazoa</taxon>
        <taxon>Ecdysozoa</taxon>
        <taxon>Nematoda</taxon>
        <taxon>Chromadorea</taxon>
        <taxon>Rhabditida</taxon>
        <taxon>Tylenchina</taxon>
        <taxon>Panagrolaimomorpha</taxon>
        <taxon>Strongyloidoidea</taxon>
        <taxon>Steinernematidae</taxon>
        <taxon>Steinernema</taxon>
    </lineage>
</organism>